<reference evidence="10 11" key="2">
    <citation type="journal article" date="2012" name="Stand. Genomic Sci.">
        <title>Complete genome sequence of the sulfate-reducing firmicute Desulfotomaculum ruminis type strain (DL(T)).</title>
        <authorList>
            <person name="Spring S."/>
            <person name="Visser M."/>
            <person name="Lu M."/>
            <person name="Copeland A."/>
            <person name="Lapidus A."/>
            <person name="Lucas S."/>
            <person name="Cheng J.F."/>
            <person name="Han C."/>
            <person name="Tapia R."/>
            <person name="Goodwin L.A."/>
            <person name="Pitluck S."/>
            <person name="Ivanova N."/>
            <person name="Land M."/>
            <person name="Hauser L."/>
            <person name="Larimer F."/>
            <person name="Rohde M."/>
            <person name="Goker M."/>
            <person name="Detter J.C."/>
            <person name="Kyrpides N.C."/>
            <person name="Woyke T."/>
            <person name="Schaap P.J."/>
            <person name="Plugge C.M."/>
            <person name="Muyzer G."/>
            <person name="Kuever J."/>
            <person name="Pereira I.A."/>
            <person name="Parshina S.N."/>
            <person name="Bernier-Latmani R."/>
            <person name="Stams A.J."/>
            <person name="Klenk H.P."/>
        </authorList>
    </citation>
    <scope>NUCLEOTIDE SEQUENCE [LARGE SCALE GENOMIC DNA]</scope>
    <source>
        <strain evidence="11">ATCC 23193 / DSM 2154 / NCIB 8452 / DL</strain>
    </source>
</reference>
<keyword evidence="11" id="KW-1185">Reference proteome</keyword>
<comment type="similarity">
    <text evidence="2">Belongs to the GerABKC lipoprotein family.</text>
</comment>
<evidence type="ECO:0000256" key="6">
    <source>
        <dbReference type="ARBA" id="ARBA00023139"/>
    </source>
</evidence>
<dbReference type="InterPro" id="IPR008844">
    <property type="entry name" value="Spore_GerAC-like"/>
</dbReference>
<evidence type="ECO:0000256" key="5">
    <source>
        <dbReference type="ARBA" id="ARBA00023136"/>
    </source>
</evidence>
<dbReference type="Gene3D" id="3.30.300.210">
    <property type="entry name" value="Nutrient germinant receptor protein C, domain 3"/>
    <property type="match status" value="1"/>
</dbReference>
<evidence type="ECO:0000256" key="3">
    <source>
        <dbReference type="ARBA" id="ARBA00022544"/>
    </source>
</evidence>
<dbReference type="EMBL" id="CP002780">
    <property type="protein sequence ID" value="AEG58406.1"/>
    <property type="molecule type" value="Genomic_DNA"/>
</dbReference>
<dbReference type="HOGENOM" id="CLU_051140_0_0_9"/>
<keyword evidence="6" id="KW-0564">Palmitate</keyword>
<feature type="domain" description="Spore germination GerAC-like C-terminal" evidence="8">
    <location>
        <begin position="233"/>
        <end position="394"/>
    </location>
</feature>
<dbReference type="PROSITE" id="PS51257">
    <property type="entry name" value="PROKAR_LIPOPROTEIN"/>
    <property type="match status" value="1"/>
</dbReference>
<dbReference type="PANTHER" id="PTHR35789">
    <property type="entry name" value="SPORE GERMINATION PROTEIN B3"/>
    <property type="match status" value="1"/>
</dbReference>
<evidence type="ECO:0000256" key="1">
    <source>
        <dbReference type="ARBA" id="ARBA00004635"/>
    </source>
</evidence>
<dbReference type="RefSeq" id="WP_013840188.1">
    <property type="nucleotide sequence ID" value="NC_015589.1"/>
</dbReference>
<accession>F6DLW3</accession>
<evidence type="ECO:0000313" key="11">
    <source>
        <dbReference type="Proteomes" id="UP000009234"/>
    </source>
</evidence>
<dbReference type="Proteomes" id="UP000009234">
    <property type="component" value="Chromosome"/>
</dbReference>
<dbReference type="InterPro" id="IPR038501">
    <property type="entry name" value="Spore_GerAC_C_sf"/>
</dbReference>
<reference evidence="11" key="1">
    <citation type="submission" date="2011-05" db="EMBL/GenBank/DDBJ databases">
        <title>Complete sequence of Desulfotomaculum ruminis DSM 2154.</title>
        <authorList>
            <person name="Lucas S."/>
            <person name="Copeland A."/>
            <person name="Lapidus A."/>
            <person name="Cheng J.-F."/>
            <person name="Goodwin L."/>
            <person name="Pitluck S."/>
            <person name="Lu M."/>
            <person name="Detter J.C."/>
            <person name="Han C."/>
            <person name="Tapia R."/>
            <person name="Land M."/>
            <person name="Hauser L."/>
            <person name="Kyrpides N."/>
            <person name="Ivanova N."/>
            <person name="Mikhailova N."/>
            <person name="Pagani I."/>
            <person name="Stams A.J.M."/>
            <person name="Plugge C.M."/>
            <person name="Muyzer G."/>
            <person name="Kuever J."/>
            <person name="Parshina S.N."/>
            <person name="Ivanova A.E."/>
            <person name="Nazina T.N."/>
            <person name="Brambilla E."/>
            <person name="Spring S."/>
            <person name="Klenk H.-P."/>
            <person name="Woyke T."/>
        </authorList>
    </citation>
    <scope>NUCLEOTIDE SEQUENCE [LARGE SCALE GENOMIC DNA]</scope>
    <source>
        <strain evidence="11">ATCC 23193 / DSM 2154 / NCIB 8452 / DL</strain>
    </source>
</reference>
<dbReference type="GO" id="GO:0016020">
    <property type="term" value="C:membrane"/>
    <property type="evidence" value="ECO:0007669"/>
    <property type="project" value="UniProtKB-SubCell"/>
</dbReference>
<organism evidence="10 11">
    <name type="scientific">Desulforamulus ruminis (strain ATCC 23193 / DSM 2154 / NCIMB 8452 / DL)</name>
    <name type="common">Desulfotomaculum ruminis</name>
    <dbReference type="NCBI Taxonomy" id="696281"/>
    <lineage>
        <taxon>Bacteria</taxon>
        <taxon>Bacillati</taxon>
        <taxon>Bacillota</taxon>
        <taxon>Clostridia</taxon>
        <taxon>Eubacteriales</taxon>
        <taxon>Peptococcaceae</taxon>
        <taxon>Desulforamulus</taxon>
    </lineage>
</organism>
<keyword evidence="5" id="KW-0472">Membrane</keyword>
<feature type="domain" description="Spore germination protein N-terminal" evidence="9">
    <location>
        <begin position="27"/>
        <end position="201"/>
    </location>
</feature>
<name>F6DLW3_DESRL</name>
<gene>
    <name evidence="10" type="ordered locus">Desru_0105</name>
</gene>
<dbReference type="PANTHER" id="PTHR35789:SF1">
    <property type="entry name" value="SPORE GERMINATION PROTEIN B3"/>
    <property type="match status" value="1"/>
</dbReference>
<proteinExistence type="inferred from homology"/>
<dbReference type="AlphaFoldDB" id="F6DLW3"/>
<dbReference type="InterPro" id="IPR046953">
    <property type="entry name" value="Spore_GerAC-like_C"/>
</dbReference>
<comment type="subcellular location">
    <subcellularLocation>
        <location evidence="1">Membrane</location>
        <topology evidence="1">Lipid-anchor</topology>
    </subcellularLocation>
</comment>
<dbReference type="STRING" id="696281.Desru_0105"/>
<dbReference type="KEGG" id="dru:Desru_0105"/>
<keyword evidence="3" id="KW-0309">Germination</keyword>
<dbReference type="InterPro" id="IPR057336">
    <property type="entry name" value="GerAC_N"/>
</dbReference>
<dbReference type="Gene3D" id="6.20.190.10">
    <property type="entry name" value="Nutrient germinant receptor protein C, domain 1"/>
    <property type="match status" value="1"/>
</dbReference>
<evidence type="ECO:0000313" key="10">
    <source>
        <dbReference type="EMBL" id="AEG58406.1"/>
    </source>
</evidence>
<dbReference type="NCBIfam" id="TIGR02887">
    <property type="entry name" value="spore_ger_x_C"/>
    <property type="match status" value="1"/>
</dbReference>
<evidence type="ECO:0000259" key="9">
    <source>
        <dbReference type="Pfam" id="PF25198"/>
    </source>
</evidence>
<keyword evidence="7" id="KW-0449">Lipoprotein</keyword>
<keyword evidence="4" id="KW-0732">Signal</keyword>
<dbReference type="eggNOG" id="ENOG502Z9N7">
    <property type="taxonomic scope" value="Bacteria"/>
</dbReference>
<evidence type="ECO:0000256" key="2">
    <source>
        <dbReference type="ARBA" id="ARBA00007886"/>
    </source>
</evidence>
<dbReference type="Pfam" id="PF05504">
    <property type="entry name" value="Spore_GerAC"/>
    <property type="match status" value="1"/>
</dbReference>
<dbReference type="Pfam" id="PF25198">
    <property type="entry name" value="Spore_GerAC_N"/>
    <property type="match status" value="1"/>
</dbReference>
<dbReference type="GO" id="GO:0009847">
    <property type="term" value="P:spore germination"/>
    <property type="evidence" value="ECO:0007669"/>
    <property type="project" value="InterPro"/>
</dbReference>
<evidence type="ECO:0000259" key="8">
    <source>
        <dbReference type="Pfam" id="PF05504"/>
    </source>
</evidence>
<sequence length="406" mass="44897">MGSLRRKFLQLLGILLLSFSLAGCWDLREAEETGIVVGMGIDQKEDGTIVVIAQTVKPQTPGAGGGVTGRTNQGVDTFQNWYSTGETVYDAVLNLTLKSPNVFFWSHNQVFIISEKLAKKGLADVLDFIERDPEFKQNAWILIAKEGLPEILESSNNAGQPPSQVLSDIINIRNRNAKYAISSLGDFLQQLGSPNTQPYTAGVTFTKSLMKDPDSVFLPGQEPAPAKELTLSDTAVFNRDKLAGWFNPVESRGLLWIQGKVRQGLLILNLQNQRVSVEITKSSSKFKSEVREGHLIMKVEVKVQGNLTEMAPGIELNEKQVKKIESLMAKEVKEQINGAVTRAQELNTDVLGFAGAVHRDYPEAWNRELSKQWPETFKELEVDVAVESHINGVGLIINSVNPQKIK</sequence>
<protein>
    <submittedName>
        <fullName evidence="10">Germination protein, Ger(X)C family</fullName>
    </submittedName>
</protein>
<evidence type="ECO:0000256" key="7">
    <source>
        <dbReference type="ARBA" id="ARBA00023288"/>
    </source>
</evidence>
<evidence type="ECO:0000256" key="4">
    <source>
        <dbReference type="ARBA" id="ARBA00022729"/>
    </source>
</evidence>